<evidence type="ECO:0000256" key="4">
    <source>
        <dbReference type="ARBA" id="ARBA00029447"/>
    </source>
</evidence>
<dbReference type="GO" id="GO:0005886">
    <property type="term" value="C:plasma membrane"/>
    <property type="evidence" value="ECO:0007669"/>
    <property type="project" value="UniProtKB-SubCell"/>
</dbReference>
<dbReference type="SMART" id="SM00283">
    <property type="entry name" value="MA"/>
    <property type="match status" value="1"/>
</dbReference>
<keyword evidence="6" id="KW-1133">Transmembrane helix</keyword>
<feature type="domain" description="T-SNARE coiled-coil homology" evidence="8">
    <location>
        <begin position="269"/>
        <end position="331"/>
    </location>
</feature>
<dbReference type="Gene3D" id="1.20.120.30">
    <property type="entry name" value="Aspartate receptor, ligand-binding domain"/>
    <property type="match status" value="1"/>
</dbReference>
<dbReference type="PANTHER" id="PTHR32089:SF112">
    <property type="entry name" value="LYSOZYME-LIKE PROTEIN-RELATED"/>
    <property type="match status" value="1"/>
</dbReference>
<dbReference type="Pfam" id="PF13682">
    <property type="entry name" value="CZB"/>
    <property type="match status" value="1"/>
</dbReference>
<keyword evidence="10" id="KW-1185">Reference proteome</keyword>
<dbReference type="InterPro" id="IPR025991">
    <property type="entry name" value="Chemoreceptor_zinc-bind_dom"/>
</dbReference>
<dbReference type="Pfam" id="PF00015">
    <property type="entry name" value="MCPsignal"/>
    <property type="match status" value="1"/>
</dbReference>
<comment type="similarity">
    <text evidence="4">Belongs to the methyl-accepting chemotaxis (MCP) protein family.</text>
</comment>
<organism evidence="9 10">
    <name type="scientific">Desulfocapsa sulfexigens (strain DSM 10523 / SB164P1)</name>
    <dbReference type="NCBI Taxonomy" id="1167006"/>
    <lineage>
        <taxon>Bacteria</taxon>
        <taxon>Pseudomonadati</taxon>
        <taxon>Thermodesulfobacteriota</taxon>
        <taxon>Desulfobulbia</taxon>
        <taxon>Desulfobulbales</taxon>
        <taxon>Desulfocapsaceae</taxon>
        <taxon>Desulfocapsa</taxon>
    </lineage>
</organism>
<evidence type="ECO:0000259" key="8">
    <source>
        <dbReference type="PROSITE" id="PS50192"/>
    </source>
</evidence>
<feature type="domain" description="Methyl-accepting transducer" evidence="7">
    <location>
        <begin position="110"/>
        <end position="346"/>
    </location>
</feature>
<dbReference type="Proteomes" id="UP000011721">
    <property type="component" value="Chromosome"/>
</dbReference>
<dbReference type="SUPFAM" id="SSF58104">
    <property type="entry name" value="Methyl-accepting chemotaxis protein (MCP) signaling domain"/>
    <property type="match status" value="1"/>
</dbReference>
<accession>M1PNF6</accession>
<dbReference type="PROSITE" id="PS50111">
    <property type="entry name" value="CHEMOTAXIS_TRANSDUC_2"/>
    <property type="match status" value="1"/>
</dbReference>
<evidence type="ECO:0000256" key="2">
    <source>
        <dbReference type="ARBA" id="ARBA00022519"/>
    </source>
</evidence>
<evidence type="ECO:0000256" key="3">
    <source>
        <dbReference type="ARBA" id="ARBA00023224"/>
    </source>
</evidence>
<evidence type="ECO:0000256" key="5">
    <source>
        <dbReference type="PROSITE-ProRule" id="PRU00284"/>
    </source>
</evidence>
<proteinExistence type="inferred from homology"/>
<sequence length="496" mass="53903">MQTVISIGPFFTEKIVQETLIGFGLIGFVFGLVSFFNSRRMVTQVRTVTQNTKALAKGNLTQDSLQANQGKHSPLKIAFTELCGSWGQTFRNVQGNISTLGATSGVMSSASDELTDSTKELYELTDSVAVAAEEMSSNMNAVAASMEQSNTNVSMVAAATEEMTSTINEIADNSGRARSITQEAVIEAEKASLSVGQLSQASQEINKVTTAIEEISKQTNLLALNATIEAARAGEAGKGFAVVANEIKDLAKQTHESTQDIKKQIDGIQQTTMEAVRRISTISQTIISVSDLVQTIAISVEQQATASVEISTNISQASIGMQEISENISQASVVNQQVTKDIVTVKDTTDQITNRCLEVKAYAHELNELSHTMSDSVGHIDIGPPLFDIGLIKTAHLNWKIQLEAVLEGRKTMHVDQVSDHHNCALGQWYDTIQGEFTTSPLFKKIESPHKAVHATAKEIVSLYNQKKTKAAQAKLENFEAARKELFRLLDELYLS</sequence>
<dbReference type="InterPro" id="IPR004090">
    <property type="entry name" value="Chemotax_Me-accpt_rcpt"/>
</dbReference>
<evidence type="ECO:0000313" key="10">
    <source>
        <dbReference type="Proteomes" id="UP000011721"/>
    </source>
</evidence>
<dbReference type="STRING" id="1167006.UWK_01396"/>
<evidence type="ECO:0000256" key="1">
    <source>
        <dbReference type="ARBA" id="ARBA00004429"/>
    </source>
</evidence>
<dbReference type="AlphaFoldDB" id="M1PNF6"/>
<dbReference type="PANTHER" id="PTHR32089">
    <property type="entry name" value="METHYL-ACCEPTING CHEMOTAXIS PROTEIN MCPB"/>
    <property type="match status" value="1"/>
</dbReference>
<dbReference type="PROSITE" id="PS50192">
    <property type="entry name" value="T_SNARE"/>
    <property type="match status" value="1"/>
</dbReference>
<evidence type="ECO:0000256" key="6">
    <source>
        <dbReference type="SAM" id="Phobius"/>
    </source>
</evidence>
<reference evidence="10" key="1">
    <citation type="journal article" date="2013" name="Stand. Genomic Sci.">
        <title>Complete genome sequence of Desulfocapsa sulfexigens, a marine deltaproteobacterium specialized in disproportionating inorganic sulfur compounds.</title>
        <authorList>
            <person name="Finster K.W."/>
            <person name="Kjeldsen K.U."/>
            <person name="Kube M."/>
            <person name="Reinhardt R."/>
            <person name="Mussmann M."/>
            <person name="Amann R."/>
            <person name="Schreiber L."/>
        </authorList>
    </citation>
    <scope>NUCLEOTIDE SEQUENCE [LARGE SCALE GENOMIC DNA]</scope>
    <source>
        <strain evidence="10">DSM 10523 / SB164P1</strain>
    </source>
</reference>
<dbReference type="Gene3D" id="1.10.287.950">
    <property type="entry name" value="Methyl-accepting chemotaxis protein"/>
    <property type="match status" value="1"/>
</dbReference>
<dbReference type="GO" id="GO:0006935">
    <property type="term" value="P:chemotaxis"/>
    <property type="evidence" value="ECO:0007669"/>
    <property type="project" value="InterPro"/>
</dbReference>
<feature type="transmembrane region" description="Helical" evidence="6">
    <location>
        <begin position="20"/>
        <end position="37"/>
    </location>
</feature>
<keyword evidence="6" id="KW-0812">Transmembrane</keyword>
<dbReference type="EMBL" id="CP003985">
    <property type="protein sequence ID" value="AGF77956.1"/>
    <property type="molecule type" value="Genomic_DNA"/>
</dbReference>
<gene>
    <name evidence="9" type="ordered locus">UWK_01396</name>
</gene>
<dbReference type="eggNOG" id="COG0840">
    <property type="taxonomic scope" value="Bacteria"/>
</dbReference>
<keyword evidence="3 5" id="KW-0807">Transducer</keyword>
<protein>
    <submittedName>
        <fullName evidence="9">Methyl-accepting chemotaxis protein</fullName>
    </submittedName>
</protein>
<dbReference type="InterPro" id="IPR000727">
    <property type="entry name" value="T_SNARE_dom"/>
</dbReference>
<evidence type="ECO:0000259" key="7">
    <source>
        <dbReference type="PROSITE" id="PS50111"/>
    </source>
</evidence>
<dbReference type="PRINTS" id="PR00260">
    <property type="entry name" value="CHEMTRNSDUCR"/>
</dbReference>
<dbReference type="HOGENOM" id="CLU_000445_21_1_7"/>
<keyword evidence="2" id="KW-1003">Cell membrane</keyword>
<dbReference type="KEGG" id="dsf:UWK_01396"/>
<keyword evidence="2" id="KW-0997">Cell inner membrane</keyword>
<dbReference type="GO" id="GO:0007165">
    <property type="term" value="P:signal transduction"/>
    <property type="evidence" value="ECO:0007669"/>
    <property type="project" value="UniProtKB-KW"/>
</dbReference>
<dbReference type="InterPro" id="IPR004089">
    <property type="entry name" value="MCPsignal_dom"/>
</dbReference>
<dbReference type="GO" id="GO:0004888">
    <property type="term" value="F:transmembrane signaling receptor activity"/>
    <property type="evidence" value="ECO:0007669"/>
    <property type="project" value="InterPro"/>
</dbReference>
<comment type="subcellular location">
    <subcellularLocation>
        <location evidence="1">Cell inner membrane</location>
        <topology evidence="1">Multi-pass membrane protein</topology>
    </subcellularLocation>
</comment>
<keyword evidence="6" id="KW-0472">Membrane</keyword>
<name>M1PNF6_DESSD</name>
<evidence type="ECO:0000313" key="9">
    <source>
        <dbReference type="EMBL" id="AGF77956.1"/>
    </source>
</evidence>